<keyword evidence="3" id="KW-0732">Signal</keyword>
<keyword evidence="4" id="KW-0378">Hydrolase</keyword>
<feature type="binding site" evidence="9">
    <location>
        <position position="270"/>
    </location>
    <ligand>
        <name>substrate</name>
    </ligand>
</feature>
<organism evidence="14">
    <name type="scientific">Candidatus Enterococcus clewellii</name>
    <dbReference type="NCBI Taxonomy" id="1834193"/>
    <lineage>
        <taxon>Bacteria</taxon>
        <taxon>Bacillati</taxon>
        <taxon>Bacillota</taxon>
        <taxon>Bacilli</taxon>
        <taxon>Lactobacillales</taxon>
        <taxon>Enterococcaceae</taxon>
        <taxon>Enterococcus</taxon>
    </lineage>
</organism>
<dbReference type="Pfam" id="PF00768">
    <property type="entry name" value="Peptidase_S11"/>
    <property type="match status" value="1"/>
</dbReference>
<keyword evidence="6" id="KW-0573">Peptidoglycan synthesis</keyword>
<feature type="domain" description="Peptidase S11 D-alanyl-D-alanine carboxypeptidase A N-terminal" evidence="12">
    <location>
        <begin position="52"/>
        <end position="299"/>
    </location>
</feature>
<dbReference type="Pfam" id="PF09211">
    <property type="entry name" value="DUF1958"/>
    <property type="match status" value="1"/>
</dbReference>
<reference evidence="15" key="3">
    <citation type="submission" date="2024-03" db="EMBL/GenBank/DDBJ databases">
        <title>The Genome Sequence of Enterococcus sp. DIV0242b.</title>
        <authorList>
            <consortium name="The Broad Institute Genomics Platform"/>
            <consortium name="The Broad Institute Microbial Omics Core"/>
            <consortium name="The Broad Institute Genomic Center for Infectious Diseases"/>
            <person name="Earl A."/>
            <person name="Manson A."/>
            <person name="Gilmore M."/>
            <person name="Schwartman J."/>
            <person name="Shea T."/>
            <person name="Abouelleil A."/>
            <person name="Cao P."/>
            <person name="Chapman S."/>
            <person name="Cusick C."/>
            <person name="Young S."/>
            <person name="Neafsey D."/>
            <person name="Nusbaum C."/>
            <person name="Birren B."/>
        </authorList>
    </citation>
    <scope>NUCLEOTIDE SEQUENCE</scope>
    <source>
        <strain evidence="15">9E7_DIV0242</strain>
    </source>
</reference>
<evidence type="ECO:0000256" key="10">
    <source>
        <dbReference type="RuleBase" id="RU004016"/>
    </source>
</evidence>
<dbReference type="GO" id="GO:0009252">
    <property type="term" value="P:peptidoglycan biosynthetic process"/>
    <property type="evidence" value="ECO:0007669"/>
    <property type="project" value="UniProtKB-KW"/>
</dbReference>
<evidence type="ECO:0000256" key="2">
    <source>
        <dbReference type="ARBA" id="ARBA00007164"/>
    </source>
</evidence>
<feature type="active site" description="Proton acceptor" evidence="8">
    <location>
        <position position="82"/>
    </location>
</feature>
<dbReference type="SUPFAM" id="SSF69189">
    <property type="entry name" value="Penicillin-binding protein associated domain"/>
    <property type="match status" value="1"/>
</dbReference>
<comment type="similarity">
    <text evidence="2 10">Belongs to the peptidase S11 family.</text>
</comment>
<evidence type="ECO:0000256" key="8">
    <source>
        <dbReference type="PIRSR" id="PIRSR618044-1"/>
    </source>
</evidence>
<dbReference type="EMBL" id="NGMM01000001">
    <property type="protein sequence ID" value="OTP18889.1"/>
    <property type="molecule type" value="Genomic_DNA"/>
</dbReference>
<evidence type="ECO:0000256" key="3">
    <source>
        <dbReference type="ARBA" id="ARBA00022729"/>
    </source>
</evidence>
<keyword evidence="15" id="KW-0645">Protease</keyword>
<dbReference type="AlphaFoldDB" id="A0A242KCU3"/>
<feature type="transmembrane region" description="Helical" evidence="11">
    <location>
        <begin position="426"/>
        <end position="445"/>
    </location>
</feature>
<dbReference type="InterPro" id="IPR018044">
    <property type="entry name" value="Peptidase_S11"/>
</dbReference>
<feature type="active site" evidence="8">
    <location>
        <position position="143"/>
    </location>
</feature>
<dbReference type="GO" id="GO:0006508">
    <property type="term" value="P:proteolysis"/>
    <property type="evidence" value="ECO:0007669"/>
    <property type="project" value="InterPro"/>
</dbReference>
<keyword evidence="5" id="KW-0133">Cell shape</keyword>
<feature type="transmembrane region" description="Helical" evidence="11">
    <location>
        <begin position="466"/>
        <end position="485"/>
    </location>
</feature>
<evidence type="ECO:0000313" key="14">
    <source>
        <dbReference type="EMBL" id="OTP18889.1"/>
    </source>
</evidence>
<evidence type="ECO:0000259" key="13">
    <source>
        <dbReference type="Pfam" id="PF09211"/>
    </source>
</evidence>
<evidence type="ECO:0000256" key="7">
    <source>
        <dbReference type="ARBA" id="ARBA00023316"/>
    </source>
</evidence>
<evidence type="ECO:0000256" key="11">
    <source>
        <dbReference type="SAM" id="Phobius"/>
    </source>
</evidence>
<dbReference type="Gene3D" id="2.30.140.20">
    <property type="entry name" value="Penicillin-binding protein 4, C-terminal domain"/>
    <property type="match status" value="1"/>
</dbReference>
<dbReference type="GO" id="GO:0071555">
    <property type="term" value="P:cell wall organization"/>
    <property type="evidence" value="ECO:0007669"/>
    <property type="project" value="UniProtKB-KW"/>
</dbReference>
<evidence type="ECO:0000313" key="16">
    <source>
        <dbReference type="Proteomes" id="UP000195141"/>
    </source>
</evidence>
<evidence type="ECO:0000259" key="12">
    <source>
        <dbReference type="Pfam" id="PF00768"/>
    </source>
</evidence>
<sequence>MKKIRNGFWVFYVVIVSLILLALPIPVHGEEFEDILDITRQAGYDVLDINKPKAAIVIDGSNGQILWANQPDEIRDPASITKMMTVYLVLEAIKQGQLSMETEIVASETDQAIGQIFEISNNDIVAGVAYPVRDLLYMVTVPSSNVATVMLANQISEQNAGAFIDRMNAKAQELGMTNTKFFNCSGASAQSFMGYYTPEGYDQSTGNQTTARDLAIMTYHLINNYPEVLEFTSQPVVKTMEGTPYEETFETYNYSIPGAQYGVEGVDGLKTGSSPAAGFNYIATAKRGETRLIEVIMGVGDWSDQDGEYYRHPFGNALLEKMFAEYEYQKLVPAGLHEVDGQKVTLDQDLYGVAKKGSTPNLRVADNQMIVDNGLQIVSDKLQTLAITYQPLAEDKGEPTASDSKESVAKPASKSKLTDLLTIENAISVALVVLGGILLLIAQSMRSTSKDGSYSRRRRKNSRFKLIGRLLGAASILGGIIWFIFNNLLH</sequence>
<dbReference type="GO" id="GO:0009002">
    <property type="term" value="F:serine-type D-Ala-D-Ala carboxypeptidase activity"/>
    <property type="evidence" value="ECO:0007669"/>
    <property type="project" value="InterPro"/>
</dbReference>
<gene>
    <name evidence="15" type="ORF">A5888_000672</name>
    <name evidence="14" type="ORF">A5888_000703</name>
</gene>
<keyword evidence="7" id="KW-0961">Cell wall biogenesis/degradation</keyword>
<feature type="domain" description="Penicillin-binding protein 4 C-terminal" evidence="13">
    <location>
        <begin position="328"/>
        <end position="384"/>
    </location>
</feature>
<keyword evidence="16" id="KW-1185">Reference proteome</keyword>
<reference evidence="14" key="1">
    <citation type="submission" date="2017-05" db="EMBL/GenBank/DDBJ databases">
        <title>The Genome Sequence of Enterococcus sp. 9E7_DIV0242.</title>
        <authorList>
            <consortium name="The Broad Institute Genomics Platform"/>
            <consortium name="The Broad Institute Genomic Center for Infectious Diseases"/>
            <person name="Earl A."/>
            <person name="Manson A."/>
            <person name="Schwartman J."/>
            <person name="Gilmore M."/>
            <person name="Abouelleil A."/>
            <person name="Cao P."/>
            <person name="Chapman S."/>
            <person name="Cusick C."/>
            <person name="Shea T."/>
            <person name="Young S."/>
            <person name="Neafsey D."/>
            <person name="Nusbaum C."/>
            <person name="Birren B."/>
        </authorList>
    </citation>
    <scope>NUCLEOTIDE SEQUENCE [LARGE SCALE GENOMIC DNA]</scope>
    <source>
        <strain evidence="14">9E7_DIV0242</strain>
    </source>
</reference>
<accession>A0A242KCU3</accession>
<feature type="active site" description="Acyl-ester intermediate" evidence="8">
    <location>
        <position position="79"/>
    </location>
</feature>
<name>A0A242KCU3_9ENTE</name>
<keyword evidence="11" id="KW-0812">Transmembrane</keyword>
<evidence type="ECO:0000256" key="1">
    <source>
        <dbReference type="ARBA" id="ARBA00003217"/>
    </source>
</evidence>
<dbReference type="InterPro" id="IPR037091">
    <property type="entry name" value="Pen-bd_prot4_C_dom_sf"/>
</dbReference>
<dbReference type="Gene3D" id="3.40.710.10">
    <property type="entry name" value="DD-peptidase/beta-lactamase superfamily"/>
    <property type="match status" value="1"/>
</dbReference>
<reference evidence="15" key="2">
    <citation type="submission" date="2017-05" db="EMBL/GenBank/DDBJ databases">
        <authorList>
            <consortium name="The Broad Institute Genomics Platform"/>
            <consortium name="The Broad Institute Genomic Center for Infectious Diseases"/>
            <person name="Earl A."/>
            <person name="Manson A."/>
            <person name="Schwartman J."/>
            <person name="Gilmore M."/>
            <person name="Abouelleil A."/>
            <person name="Cao P."/>
            <person name="Chapman S."/>
            <person name="Cusick C."/>
            <person name="Shea T."/>
            <person name="Young S."/>
            <person name="Neafsey D."/>
            <person name="Nusbaum C."/>
            <person name="Birren B."/>
        </authorList>
    </citation>
    <scope>NUCLEOTIDE SEQUENCE</scope>
    <source>
        <strain evidence="15">9E7_DIV0242</strain>
    </source>
</reference>
<keyword evidence="15" id="KW-0121">Carboxypeptidase</keyword>
<protein>
    <submittedName>
        <fullName evidence="15">D-alanyl-D-alanine carboxypeptidase</fullName>
    </submittedName>
</protein>
<evidence type="ECO:0000256" key="4">
    <source>
        <dbReference type="ARBA" id="ARBA00022801"/>
    </source>
</evidence>
<comment type="function">
    <text evidence="1">Removes C-terminal D-alanyl residues from sugar-peptide cell wall precursors.</text>
</comment>
<evidence type="ECO:0000256" key="6">
    <source>
        <dbReference type="ARBA" id="ARBA00022984"/>
    </source>
</evidence>
<dbReference type="Proteomes" id="UP000195141">
    <property type="component" value="Chromosome"/>
</dbReference>
<dbReference type="InterPro" id="IPR015956">
    <property type="entry name" value="Peniciliin-bd_prot_C_sf"/>
</dbReference>
<evidence type="ECO:0000313" key="15">
    <source>
        <dbReference type="EMBL" id="WYJ88953.1"/>
    </source>
</evidence>
<dbReference type="GO" id="GO:0008360">
    <property type="term" value="P:regulation of cell shape"/>
    <property type="evidence" value="ECO:0007669"/>
    <property type="project" value="UniProtKB-KW"/>
</dbReference>
<dbReference type="InterPro" id="IPR001967">
    <property type="entry name" value="Peptidase_S11_N"/>
</dbReference>
<dbReference type="EMBL" id="CP147247">
    <property type="protein sequence ID" value="WYJ88953.1"/>
    <property type="molecule type" value="Genomic_DNA"/>
</dbReference>
<dbReference type="SUPFAM" id="SSF56601">
    <property type="entry name" value="beta-lactamase/transpeptidase-like"/>
    <property type="match status" value="1"/>
</dbReference>
<evidence type="ECO:0000256" key="5">
    <source>
        <dbReference type="ARBA" id="ARBA00022960"/>
    </source>
</evidence>
<proteinExistence type="inferred from homology"/>
<dbReference type="PANTHER" id="PTHR21581">
    <property type="entry name" value="D-ALANYL-D-ALANINE CARBOXYPEPTIDASE"/>
    <property type="match status" value="1"/>
</dbReference>
<keyword evidence="11" id="KW-0472">Membrane</keyword>
<dbReference type="PRINTS" id="PR00725">
    <property type="entry name" value="DADACBPTASE1"/>
</dbReference>
<dbReference type="InterPro" id="IPR015294">
    <property type="entry name" value="Pen-bd_prot4_C_dom"/>
</dbReference>
<dbReference type="RefSeq" id="WP_249274407.1">
    <property type="nucleotide sequence ID" value="NZ_CP147247.1"/>
</dbReference>
<evidence type="ECO:0000256" key="9">
    <source>
        <dbReference type="PIRSR" id="PIRSR618044-2"/>
    </source>
</evidence>
<dbReference type="InterPro" id="IPR012338">
    <property type="entry name" value="Beta-lactam/transpept-like"/>
</dbReference>
<keyword evidence="11" id="KW-1133">Transmembrane helix</keyword>
<dbReference type="PANTHER" id="PTHR21581:SF11">
    <property type="entry name" value="D-ALANYL-D-ALANINE CARBOXYPEPTIDASE DACA"/>
    <property type="match status" value="1"/>
</dbReference>